<geneLocation type="plasmid" evidence="3">
    <name>2</name>
</geneLocation>
<proteinExistence type="predicted"/>
<dbReference type="AlphaFoldDB" id="A0A448ZYU1"/>
<dbReference type="PANTHER" id="PTHR43566">
    <property type="entry name" value="CONSERVED PROTEIN"/>
    <property type="match status" value="1"/>
</dbReference>
<feature type="domain" description="DUF4143" evidence="2">
    <location>
        <begin position="199"/>
        <end position="356"/>
    </location>
</feature>
<evidence type="ECO:0000259" key="1">
    <source>
        <dbReference type="Pfam" id="PF13173"/>
    </source>
</evidence>
<dbReference type="RefSeq" id="WP_029670524.1">
    <property type="nucleotide sequence ID" value="NZ_LR214938.2"/>
</dbReference>
<name>A0A448ZYU1_METSV</name>
<evidence type="ECO:0008006" key="4">
    <source>
        <dbReference type="Google" id="ProtNLM"/>
    </source>
</evidence>
<dbReference type="InterPro" id="IPR041682">
    <property type="entry name" value="AAA_14"/>
</dbReference>
<keyword evidence="3" id="KW-0614">Plasmid</keyword>
<sequence length="412" mass="47949">MYKRRLVDEKIEEALKTNAALIIEGPKWCGKTYTGIQNTKSQMFLDNLIMTKYDKEKVIEMCLDGEKPRLIDEWQILPILWDLVRRQVDFNKGKYILTGSERELNTYHSGIGRYIPIQMFPMSLYELEKSTGQVSLMDLFNKRYVFERLNGKKFDLNDIANLIVKGGWPSQLENDDIRIASMYCAMLEKHEFTKFVIKKNNLSRFMRFIMSLSRNECTLVANETIIKDIENDKNFKISRPTLNSYFKILEDIFIVDNIKPYITNIRSSRRLSLSVKKRFVDPSLACGFLKINAEKLKDDLNFLGILFESMVLRDLRIYSYTNDWNLYYFRDSKGNEIDAILEKSDGSWAAVEIKLSDFSNDDASKNLLKVAKMITNENDKEPSFLLIINGLTGEAYKRPDGVYVAPISMLKN</sequence>
<protein>
    <recommendedName>
        <fullName evidence="4">ATPase, AAA+ superfamily</fullName>
    </recommendedName>
</protein>
<feature type="domain" description="AAA" evidence="1">
    <location>
        <begin position="18"/>
        <end position="127"/>
    </location>
</feature>
<dbReference type="InterPro" id="IPR011335">
    <property type="entry name" value="Restrct_endonuc-II-like"/>
</dbReference>
<dbReference type="Pfam" id="PF13173">
    <property type="entry name" value="AAA_14"/>
    <property type="match status" value="1"/>
</dbReference>
<accession>A0A448ZYU1</accession>
<organism evidence="3">
    <name type="scientific">Metamycoplasma salivarium</name>
    <name type="common">Mycoplasma salivarium</name>
    <dbReference type="NCBI Taxonomy" id="2124"/>
    <lineage>
        <taxon>Bacteria</taxon>
        <taxon>Bacillati</taxon>
        <taxon>Mycoplasmatota</taxon>
        <taxon>Mycoplasmoidales</taxon>
        <taxon>Metamycoplasmataceae</taxon>
        <taxon>Metamycoplasma</taxon>
    </lineage>
</organism>
<dbReference type="Pfam" id="PF13635">
    <property type="entry name" value="DUF4143"/>
    <property type="match status" value="1"/>
</dbReference>
<dbReference type="PANTHER" id="PTHR43566:SF1">
    <property type="entry name" value="AAA+ ATPASE DOMAIN-CONTAINING PROTEIN"/>
    <property type="match status" value="1"/>
</dbReference>
<dbReference type="InterPro" id="IPR025420">
    <property type="entry name" value="DUF4143"/>
</dbReference>
<evidence type="ECO:0000313" key="3">
    <source>
        <dbReference type="EMBL" id="VEU56420.1"/>
    </source>
</evidence>
<gene>
    <name evidence="3" type="ORF">NCTC10113_01329</name>
</gene>
<dbReference type="SUPFAM" id="SSF52980">
    <property type="entry name" value="Restriction endonuclease-like"/>
    <property type="match status" value="1"/>
</dbReference>
<evidence type="ECO:0000259" key="2">
    <source>
        <dbReference type="Pfam" id="PF13635"/>
    </source>
</evidence>
<reference evidence="3" key="1">
    <citation type="submission" date="2019-01" db="EMBL/GenBank/DDBJ databases">
        <authorList>
            <consortium name="Pathogen Informatics"/>
        </authorList>
    </citation>
    <scope>NUCLEOTIDE SEQUENCE [LARGE SCALE GENOMIC DNA]</scope>
    <source>
        <strain evidence="3">NCTC10113</strain>
    </source>
</reference>
<dbReference type="EMBL" id="LR214939">
    <property type="protein sequence ID" value="VEU56420.1"/>
    <property type="molecule type" value="Genomic_DNA"/>
</dbReference>